<dbReference type="AlphaFoldDB" id="A0A0Q4B8I9"/>
<dbReference type="Proteomes" id="UP000054172">
    <property type="component" value="Unassembled WGS sequence"/>
</dbReference>
<evidence type="ECO:0000313" key="1">
    <source>
        <dbReference type="EMBL" id="KQM09164.1"/>
    </source>
</evidence>
<dbReference type="Gene3D" id="2.60.40.1120">
    <property type="entry name" value="Carboxypeptidase-like, regulatory domain"/>
    <property type="match status" value="1"/>
</dbReference>
<protein>
    <recommendedName>
        <fullName evidence="3">TonB-dependent receptor-like beta-barrel domain-containing protein</fullName>
    </recommendedName>
</protein>
<sequence length="870" mass="96344">MFLALHISAFSQVLVRGKVLDSVGAPLPFAQVQLYAHEGKMPLAATQSNPNGLFTLEVADTGIYRLEVHSLGYAEYLQEVVVGDAGELQLPTIQLTPSYEEIGSVQVEGERPVVRKGDSVVYQVGAFAKGNERSIGEVMNRMPGLYVSSDGSASYQGWSVSKMMVGGTDLFGQGYGVLTNNLNPSAVKEVQVLENFEESRLLKRVRRKSERVAINLEMKDGAGQVVGSLEGSYGYRLMHRANVSLVGVRQGLQWSLLANSNTVGETPAHSWADPQGLNNIGSGEELSLPIPKPGSIEAVTSTQGSSAPLSASRRRRNLSHMVGFSTVLSPNHRFQLKANVVGQKEDDQYASGYRSKVKIGNLSFDRDEQSQKEVGSYTAVGRVTLDWEAYDQADLRYEGGYSFRQNQSNGWNEGQQNRLSEMGFSRWQRMDHTLLYTQSFDSAGLIRGGFEWQSQWLAADYSAAISGTVPRGLVGKQGLTASYPQALHTGKTLWLYLAPIAKGFTGDARLGGLYFQQRLLTRGNHNRSVAATLQQSDLFAGGAVNYTVGPVLVKAGLLAHTVRQDLEATLPSELPGKRLYLVEPSLAVVASTERHYGLLKYSRNSTTSTLLDVLPEPLVKSYRSTQQGSTEFRLHHGNTYQIYYSYANVLSRNSLQTQLYYNHNSHPIDTHDVIAASHTTSYIISGRRSSTLYASLNTDYYLGFLNTTFRAAASAQRSYYTQNVNEWEIPLVDDYLTAEVSLRTHFHSIFDISVGADWRTNRLQSDGPVQLRHSSSAYADLQFTFGPVLWTTTIERLEPGVQKGNPNAAYFLDSEVQWTVLPQKLTLYINGNNLLNSNTYIYYSVDNLEAAYLRYDIAPIRVMVGGRWQL</sequence>
<dbReference type="SUPFAM" id="SSF56935">
    <property type="entry name" value="Porins"/>
    <property type="match status" value="1"/>
</dbReference>
<comment type="caution">
    <text evidence="1">The sequence shown here is derived from an EMBL/GenBank/DDBJ whole genome shotgun (WGS) entry which is preliminary data.</text>
</comment>
<dbReference type="Pfam" id="PF13620">
    <property type="entry name" value="CarboxypepD_reg"/>
    <property type="match status" value="1"/>
</dbReference>
<proteinExistence type="predicted"/>
<keyword evidence="2" id="KW-1185">Reference proteome</keyword>
<dbReference type="InterPro" id="IPR008969">
    <property type="entry name" value="CarboxyPept-like_regulatory"/>
</dbReference>
<gene>
    <name evidence="1" type="ORF">AL399_03110</name>
</gene>
<dbReference type="PATRIC" id="fig|1702214.3.peg.1111"/>
<dbReference type="EMBL" id="LIIK01000010">
    <property type="protein sequence ID" value="KQM09164.1"/>
    <property type="molecule type" value="Genomic_DNA"/>
</dbReference>
<accession>A0A0Q4B8I9</accession>
<dbReference type="STRING" id="1702214.AL399_03110"/>
<evidence type="ECO:0000313" key="2">
    <source>
        <dbReference type="Proteomes" id="UP000054172"/>
    </source>
</evidence>
<name>A0A0Q4B8I9_9BACT</name>
<organism evidence="1 2">
    <name type="scientific">Candidatus [Bacteroides] periocalifornicus</name>
    <dbReference type="NCBI Taxonomy" id="1702214"/>
    <lineage>
        <taxon>Bacteria</taxon>
        <taxon>Pseudomonadati</taxon>
        <taxon>Bacteroidota</taxon>
    </lineage>
</organism>
<dbReference type="SUPFAM" id="SSF49464">
    <property type="entry name" value="Carboxypeptidase regulatory domain-like"/>
    <property type="match status" value="1"/>
</dbReference>
<evidence type="ECO:0008006" key="3">
    <source>
        <dbReference type="Google" id="ProtNLM"/>
    </source>
</evidence>
<reference evidence="1" key="1">
    <citation type="submission" date="2015-08" db="EMBL/GenBank/DDBJ databases">
        <title>Candidatus Bacteriodes Periocalifornicus.</title>
        <authorList>
            <person name="McLean J.S."/>
            <person name="Kelley S."/>
        </authorList>
    </citation>
    <scope>NUCLEOTIDE SEQUENCE [LARGE SCALE GENOMIC DNA]</scope>
    <source>
        <strain evidence="1">12B</strain>
    </source>
</reference>